<dbReference type="eggNOG" id="COG0561">
    <property type="taxonomic scope" value="Bacteria"/>
</dbReference>
<accession>F4A3B6</accession>
<dbReference type="PANTHER" id="PTHR10000:SF8">
    <property type="entry name" value="HAD SUPERFAMILY HYDROLASE-LIKE, TYPE 3"/>
    <property type="match status" value="1"/>
</dbReference>
<dbReference type="PANTHER" id="PTHR10000">
    <property type="entry name" value="PHOSPHOSERINE PHOSPHATASE"/>
    <property type="match status" value="1"/>
</dbReference>
<dbReference type="EMBL" id="CP002360">
    <property type="protein sequence ID" value="AEE97371.1"/>
    <property type="molecule type" value="Genomic_DNA"/>
</dbReference>
<dbReference type="Gene3D" id="3.40.50.1000">
    <property type="entry name" value="HAD superfamily/HAD-like"/>
    <property type="match status" value="1"/>
</dbReference>
<evidence type="ECO:0000313" key="2">
    <source>
        <dbReference type="Proteomes" id="UP000008457"/>
    </source>
</evidence>
<name>F4A3B6_MAHA5</name>
<evidence type="ECO:0000313" key="1">
    <source>
        <dbReference type="EMBL" id="AEE97371.1"/>
    </source>
</evidence>
<keyword evidence="2" id="KW-1185">Reference proteome</keyword>
<dbReference type="InterPro" id="IPR036412">
    <property type="entry name" value="HAD-like_sf"/>
</dbReference>
<dbReference type="PROSITE" id="PS01228">
    <property type="entry name" value="COF_1"/>
    <property type="match status" value="1"/>
</dbReference>
<reference evidence="2" key="1">
    <citation type="submission" date="2010-11" db="EMBL/GenBank/DDBJ databases">
        <title>The complete genome of Mahella australiensis DSM 15567.</title>
        <authorList>
            <consortium name="US DOE Joint Genome Institute (JGI-PGF)"/>
            <person name="Lucas S."/>
            <person name="Copeland A."/>
            <person name="Lapidus A."/>
            <person name="Bruce D."/>
            <person name="Goodwin L."/>
            <person name="Pitluck S."/>
            <person name="Kyrpides N."/>
            <person name="Mavromatis K."/>
            <person name="Pagani I."/>
            <person name="Ivanova N."/>
            <person name="Teshima H."/>
            <person name="Brettin T."/>
            <person name="Detter J.C."/>
            <person name="Han C."/>
            <person name="Tapia R."/>
            <person name="Land M."/>
            <person name="Hauser L."/>
            <person name="Markowitz V."/>
            <person name="Cheng J.-F."/>
            <person name="Hugenholtz P."/>
            <person name="Woyke T."/>
            <person name="Wu D."/>
            <person name="Spring S."/>
            <person name="Pukall R."/>
            <person name="Steenblock K."/>
            <person name="Schneider S."/>
            <person name="Klenk H.-P."/>
            <person name="Eisen J.A."/>
        </authorList>
    </citation>
    <scope>NUCLEOTIDE SEQUENCE [LARGE SCALE GENOMIC DNA]</scope>
    <source>
        <strain evidence="2">DSM 15567 / CIP 107919 / 50-1 BON</strain>
    </source>
</reference>
<dbReference type="HOGENOM" id="CLU_044146_0_3_9"/>
<dbReference type="NCBIfam" id="TIGR01484">
    <property type="entry name" value="HAD-SF-IIB"/>
    <property type="match status" value="1"/>
</dbReference>
<sequence length="271" mass="30420">MQYELIVADMDGTLLNDKKEISPKNREYIEKYRKAGGLFTIATGRGRPAVEDIVKEININIPVIVYNGAQLYDFRNKKAIYEAFLDQKAYTMALVLLHKLNITFLAYQGPHMWVERISPVILKHLAKENIKINNVTAASIDTFPTEGINKILTITEQSDFDEFAMLFSQAGLTGVRFVQSEVNYFEILPEGVSKGHALEELAAYLDIPLSQTAAIGDHMNDIEMLRAAGLGVAMANARDEVKRCARFITKSNNDDGVAYFIELLLKDQIPN</sequence>
<dbReference type="SFLD" id="SFLDG01144">
    <property type="entry name" value="C2.B.4:_PGP_Like"/>
    <property type="match status" value="1"/>
</dbReference>
<reference evidence="1 2" key="2">
    <citation type="journal article" date="2011" name="Stand. Genomic Sci.">
        <title>Complete genome sequence of Mahella australiensis type strain (50-1 BON).</title>
        <authorList>
            <person name="Sikorski J."/>
            <person name="Teshima H."/>
            <person name="Nolan M."/>
            <person name="Lucas S."/>
            <person name="Hammon N."/>
            <person name="Deshpande S."/>
            <person name="Cheng J.F."/>
            <person name="Pitluck S."/>
            <person name="Liolios K."/>
            <person name="Pagani I."/>
            <person name="Ivanova N."/>
            <person name="Huntemann M."/>
            <person name="Mavromatis K."/>
            <person name="Ovchinikova G."/>
            <person name="Pati A."/>
            <person name="Tapia R."/>
            <person name="Han C."/>
            <person name="Goodwin L."/>
            <person name="Chen A."/>
            <person name="Palaniappan K."/>
            <person name="Land M."/>
            <person name="Hauser L."/>
            <person name="Ngatchou-Djao O.D."/>
            <person name="Rohde M."/>
            <person name="Pukall R."/>
            <person name="Spring S."/>
            <person name="Abt B."/>
            <person name="Goker M."/>
            <person name="Detter J.C."/>
            <person name="Woyke T."/>
            <person name="Bristow J."/>
            <person name="Markowitz V."/>
            <person name="Hugenholtz P."/>
            <person name="Eisen J.A."/>
            <person name="Kyrpides N.C."/>
            <person name="Klenk H.P."/>
            <person name="Lapidus A."/>
        </authorList>
    </citation>
    <scope>NUCLEOTIDE SEQUENCE [LARGE SCALE GENOMIC DNA]</scope>
    <source>
        <strain evidence="2">DSM 15567 / CIP 107919 / 50-1 BON</strain>
    </source>
</reference>
<dbReference type="AlphaFoldDB" id="F4A3B6"/>
<dbReference type="SFLD" id="SFLDS00003">
    <property type="entry name" value="Haloacid_Dehalogenase"/>
    <property type="match status" value="1"/>
</dbReference>
<dbReference type="KEGG" id="mas:Mahau_2199"/>
<organism evidence="1 2">
    <name type="scientific">Mahella australiensis (strain DSM 15567 / CIP 107919 / 50-1 BON)</name>
    <dbReference type="NCBI Taxonomy" id="697281"/>
    <lineage>
        <taxon>Bacteria</taxon>
        <taxon>Bacillati</taxon>
        <taxon>Bacillota</taxon>
        <taxon>Clostridia</taxon>
        <taxon>Thermoanaerobacterales</taxon>
        <taxon>Thermoanaerobacterales Family IV. Incertae Sedis</taxon>
        <taxon>Mahella</taxon>
    </lineage>
</organism>
<dbReference type="CDD" id="cd07516">
    <property type="entry name" value="HAD_Pase"/>
    <property type="match status" value="1"/>
</dbReference>
<dbReference type="GO" id="GO:0000287">
    <property type="term" value="F:magnesium ion binding"/>
    <property type="evidence" value="ECO:0007669"/>
    <property type="project" value="TreeGrafter"/>
</dbReference>
<dbReference type="InterPro" id="IPR006379">
    <property type="entry name" value="HAD-SF_hydro_IIB"/>
</dbReference>
<dbReference type="GO" id="GO:0005829">
    <property type="term" value="C:cytosol"/>
    <property type="evidence" value="ECO:0007669"/>
    <property type="project" value="TreeGrafter"/>
</dbReference>
<protein>
    <submittedName>
        <fullName evidence="1">Cof-like hydrolase</fullName>
    </submittedName>
</protein>
<dbReference type="Gene3D" id="3.30.1240.10">
    <property type="match status" value="1"/>
</dbReference>
<dbReference type="InterPro" id="IPR000150">
    <property type="entry name" value="Cof"/>
</dbReference>
<keyword evidence="1" id="KW-0378">Hydrolase</keyword>
<dbReference type="RefSeq" id="WP_013781798.1">
    <property type="nucleotide sequence ID" value="NC_015520.1"/>
</dbReference>
<proteinExistence type="predicted"/>
<dbReference type="GO" id="GO:0016791">
    <property type="term" value="F:phosphatase activity"/>
    <property type="evidence" value="ECO:0007669"/>
    <property type="project" value="TreeGrafter"/>
</dbReference>
<dbReference type="STRING" id="697281.Mahau_2199"/>
<dbReference type="SFLD" id="SFLDG01140">
    <property type="entry name" value="C2.B:_Phosphomannomutase_and_P"/>
    <property type="match status" value="1"/>
</dbReference>
<dbReference type="SUPFAM" id="SSF56784">
    <property type="entry name" value="HAD-like"/>
    <property type="match status" value="1"/>
</dbReference>
<dbReference type="NCBIfam" id="TIGR00099">
    <property type="entry name" value="Cof-subfamily"/>
    <property type="match status" value="1"/>
</dbReference>
<dbReference type="OrthoDB" id="9781413at2"/>
<dbReference type="Pfam" id="PF08282">
    <property type="entry name" value="Hydrolase_3"/>
    <property type="match status" value="1"/>
</dbReference>
<dbReference type="InterPro" id="IPR023214">
    <property type="entry name" value="HAD_sf"/>
</dbReference>
<gene>
    <name evidence="1" type="ordered locus">Mahau_2199</name>
</gene>
<dbReference type="Proteomes" id="UP000008457">
    <property type="component" value="Chromosome"/>
</dbReference>